<evidence type="ECO:0000256" key="1">
    <source>
        <dbReference type="SAM" id="MobiDB-lite"/>
    </source>
</evidence>
<feature type="compositionally biased region" description="Low complexity" evidence="1">
    <location>
        <begin position="1"/>
        <end position="10"/>
    </location>
</feature>
<dbReference type="Proteomes" id="UP001341840">
    <property type="component" value="Unassembled WGS sequence"/>
</dbReference>
<feature type="region of interest" description="Disordered" evidence="1">
    <location>
        <begin position="1"/>
        <end position="60"/>
    </location>
</feature>
<proteinExistence type="predicted"/>
<evidence type="ECO:0000313" key="2">
    <source>
        <dbReference type="EMBL" id="MED6116253.1"/>
    </source>
</evidence>
<keyword evidence="3" id="KW-1185">Reference proteome</keyword>
<reference evidence="2 3" key="1">
    <citation type="journal article" date="2023" name="Plants (Basel)">
        <title>Bridging the Gap: Combining Genomics and Transcriptomics Approaches to Understand Stylosanthes scabra, an Orphan Legume from the Brazilian Caatinga.</title>
        <authorList>
            <person name="Ferreira-Neto J.R.C."/>
            <person name="da Silva M.D."/>
            <person name="Binneck E."/>
            <person name="de Melo N.F."/>
            <person name="da Silva R.H."/>
            <person name="de Melo A.L.T.M."/>
            <person name="Pandolfi V."/>
            <person name="Bustamante F.O."/>
            <person name="Brasileiro-Vidal A.C."/>
            <person name="Benko-Iseppon A.M."/>
        </authorList>
    </citation>
    <scope>NUCLEOTIDE SEQUENCE [LARGE SCALE GENOMIC DNA]</scope>
    <source>
        <tissue evidence="2">Leaves</tissue>
    </source>
</reference>
<accession>A0ABU6QWW0</accession>
<sequence length="181" mass="19215">MRPFFASPSAPRAPCPAVPPSSFASSGLSDGVPKEREHYPRTPLPVPIPAPAPVYPPPPIPMMDACRYRNLFPWRRVTSPTLPPSDDEPSDDDDDERDDSQSASDVNLSNRDMSSAGASYGSEYESTSFSSGPSDRSSSGSLSGSGSFGYCSSSGASSNDASFEDDLVDRYFAGTFPPSMP</sequence>
<feature type="compositionally biased region" description="Pro residues" evidence="1">
    <location>
        <begin position="42"/>
        <end position="60"/>
    </location>
</feature>
<dbReference type="EMBL" id="JASCZI010002504">
    <property type="protein sequence ID" value="MED6116253.1"/>
    <property type="molecule type" value="Genomic_DNA"/>
</dbReference>
<gene>
    <name evidence="2" type="ORF">PIB30_098336</name>
</gene>
<feature type="region of interest" description="Disordered" evidence="1">
    <location>
        <begin position="76"/>
        <end position="162"/>
    </location>
</feature>
<feature type="compositionally biased region" description="Acidic residues" evidence="1">
    <location>
        <begin position="85"/>
        <end position="98"/>
    </location>
</feature>
<name>A0ABU6QWW0_9FABA</name>
<feature type="compositionally biased region" description="Polar residues" evidence="1">
    <location>
        <begin position="106"/>
        <end position="117"/>
    </location>
</feature>
<organism evidence="2 3">
    <name type="scientific">Stylosanthes scabra</name>
    <dbReference type="NCBI Taxonomy" id="79078"/>
    <lineage>
        <taxon>Eukaryota</taxon>
        <taxon>Viridiplantae</taxon>
        <taxon>Streptophyta</taxon>
        <taxon>Embryophyta</taxon>
        <taxon>Tracheophyta</taxon>
        <taxon>Spermatophyta</taxon>
        <taxon>Magnoliopsida</taxon>
        <taxon>eudicotyledons</taxon>
        <taxon>Gunneridae</taxon>
        <taxon>Pentapetalae</taxon>
        <taxon>rosids</taxon>
        <taxon>fabids</taxon>
        <taxon>Fabales</taxon>
        <taxon>Fabaceae</taxon>
        <taxon>Papilionoideae</taxon>
        <taxon>50 kb inversion clade</taxon>
        <taxon>dalbergioids sensu lato</taxon>
        <taxon>Dalbergieae</taxon>
        <taxon>Pterocarpus clade</taxon>
        <taxon>Stylosanthes</taxon>
    </lineage>
</organism>
<protein>
    <submittedName>
        <fullName evidence="2">Uncharacterized protein</fullName>
    </submittedName>
</protein>
<feature type="compositionally biased region" description="Low complexity" evidence="1">
    <location>
        <begin position="126"/>
        <end position="158"/>
    </location>
</feature>
<comment type="caution">
    <text evidence="2">The sequence shown here is derived from an EMBL/GenBank/DDBJ whole genome shotgun (WGS) entry which is preliminary data.</text>
</comment>
<evidence type="ECO:0000313" key="3">
    <source>
        <dbReference type="Proteomes" id="UP001341840"/>
    </source>
</evidence>